<dbReference type="PANTHER" id="PTHR43968">
    <property type="match status" value="1"/>
</dbReference>
<dbReference type="PROSITE" id="PS50405">
    <property type="entry name" value="GST_CTER"/>
    <property type="match status" value="1"/>
</dbReference>
<accession>A0A7R9WHZ6</accession>
<dbReference type="InterPro" id="IPR036282">
    <property type="entry name" value="Glutathione-S-Trfase_C_sf"/>
</dbReference>
<gene>
    <name evidence="2" type="ORF">TDUB1175_LOCUS23655</name>
</gene>
<proteinExistence type="predicted"/>
<dbReference type="InterPro" id="IPR050983">
    <property type="entry name" value="GST_Omega/HSP26"/>
</dbReference>
<dbReference type="AlphaFoldDB" id="A0A7R9WHZ6"/>
<dbReference type="Pfam" id="PF13410">
    <property type="entry name" value="GST_C_2"/>
    <property type="match status" value="1"/>
</dbReference>
<organism evidence="2">
    <name type="scientific">Pseudictyota dubia</name>
    <dbReference type="NCBI Taxonomy" id="2749911"/>
    <lineage>
        <taxon>Eukaryota</taxon>
        <taxon>Sar</taxon>
        <taxon>Stramenopiles</taxon>
        <taxon>Ochrophyta</taxon>
        <taxon>Bacillariophyta</taxon>
        <taxon>Mediophyceae</taxon>
        <taxon>Biddulphiophycidae</taxon>
        <taxon>Eupodiscales</taxon>
        <taxon>Odontellaceae</taxon>
        <taxon>Pseudictyota</taxon>
    </lineage>
</organism>
<protein>
    <recommendedName>
        <fullName evidence="1">GST C-terminal domain-containing protein</fullName>
    </recommendedName>
</protein>
<evidence type="ECO:0000313" key="2">
    <source>
        <dbReference type="EMBL" id="CAD8325235.1"/>
    </source>
</evidence>
<dbReference type="EMBL" id="HBED01047100">
    <property type="protein sequence ID" value="CAD8325235.1"/>
    <property type="molecule type" value="Transcribed_RNA"/>
</dbReference>
<dbReference type="GO" id="GO:0005737">
    <property type="term" value="C:cytoplasm"/>
    <property type="evidence" value="ECO:0007669"/>
    <property type="project" value="TreeGrafter"/>
</dbReference>
<dbReference type="SUPFAM" id="SSF47616">
    <property type="entry name" value="GST C-terminal domain-like"/>
    <property type="match status" value="1"/>
</dbReference>
<sequence>MGEVGARNTMNILESSLGALEDALNQITEVSEGGSGDFLLGDSFSLAECIAAPWVQRLFVTLPYFRSVDFRKTVFPCKRTKKWMDAVRARSSVTVTKCPEDEIVAAARRYYVSYISPGSPGAME</sequence>
<dbReference type="CDD" id="cd00299">
    <property type="entry name" value="GST_C_family"/>
    <property type="match status" value="1"/>
</dbReference>
<reference evidence="2" key="1">
    <citation type="submission" date="2021-01" db="EMBL/GenBank/DDBJ databases">
        <authorList>
            <person name="Corre E."/>
            <person name="Pelletier E."/>
            <person name="Niang G."/>
            <person name="Scheremetjew M."/>
            <person name="Finn R."/>
            <person name="Kale V."/>
            <person name="Holt S."/>
            <person name="Cochrane G."/>
            <person name="Meng A."/>
            <person name="Brown T."/>
            <person name="Cohen L."/>
        </authorList>
    </citation>
    <scope>NUCLEOTIDE SEQUENCE</scope>
    <source>
        <strain evidence="2">CCMP147</strain>
    </source>
</reference>
<dbReference type="PANTHER" id="PTHR43968:SF6">
    <property type="entry name" value="GLUTATHIONE S-TRANSFERASE OMEGA"/>
    <property type="match status" value="1"/>
</dbReference>
<feature type="domain" description="GST C-terminal" evidence="1">
    <location>
        <begin position="1"/>
        <end position="107"/>
    </location>
</feature>
<dbReference type="InterPro" id="IPR010987">
    <property type="entry name" value="Glutathione-S-Trfase_C-like"/>
</dbReference>
<evidence type="ECO:0000259" key="1">
    <source>
        <dbReference type="PROSITE" id="PS50405"/>
    </source>
</evidence>
<name>A0A7R9WHZ6_9STRA</name>
<dbReference type="Gene3D" id="1.20.1050.10">
    <property type="match status" value="1"/>
</dbReference>